<feature type="compositionally biased region" description="Basic and acidic residues" evidence="2">
    <location>
        <begin position="39"/>
        <end position="53"/>
    </location>
</feature>
<sequence>MSCKNEYDFDSIQKRPLKFKGGSGKVEKKKKKKKKKDKKKMEQVRIDAVEKKTESEKTKVKYDKLTPAERRFKETQDKRQTNRIIKRASTTHRDRVEEFNRNLDALSEHYDIPKVSWTK</sequence>
<dbReference type="Pfam" id="PF08555">
    <property type="entry name" value="FAM32A"/>
    <property type="match status" value="1"/>
</dbReference>
<evidence type="ECO:0000313" key="3">
    <source>
        <dbReference type="EMBL" id="CAK8691242.1"/>
    </source>
</evidence>
<protein>
    <recommendedName>
        <fullName evidence="5">Protein FAM32A</fullName>
    </recommendedName>
</protein>
<dbReference type="Proteomes" id="UP001642483">
    <property type="component" value="Unassembled WGS sequence"/>
</dbReference>
<dbReference type="PANTHER" id="PTHR13282">
    <property type="entry name" value="PROTEIN FAM32A"/>
    <property type="match status" value="1"/>
</dbReference>
<feature type="compositionally biased region" description="Basic residues" evidence="2">
    <location>
        <begin position="27"/>
        <end position="38"/>
    </location>
</feature>
<accession>A0ABP0GIB5</accession>
<proteinExistence type="inferred from homology"/>
<reference evidence="3 4" key="1">
    <citation type="submission" date="2024-02" db="EMBL/GenBank/DDBJ databases">
        <authorList>
            <person name="Daric V."/>
            <person name="Darras S."/>
        </authorList>
    </citation>
    <scope>NUCLEOTIDE SEQUENCE [LARGE SCALE GENOMIC DNA]</scope>
</reference>
<dbReference type="EMBL" id="CAWYQH010000119">
    <property type="protein sequence ID" value="CAK8691242.1"/>
    <property type="molecule type" value="Genomic_DNA"/>
</dbReference>
<dbReference type="PANTHER" id="PTHR13282:SF6">
    <property type="entry name" value="PROTEIN FAM32A"/>
    <property type="match status" value="1"/>
</dbReference>
<evidence type="ECO:0008006" key="5">
    <source>
        <dbReference type="Google" id="ProtNLM"/>
    </source>
</evidence>
<feature type="region of interest" description="Disordered" evidence="2">
    <location>
        <begin position="18"/>
        <end position="53"/>
    </location>
</feature>
<evidence type="ECO:0000256" key="1">
    <source>
        <dbReference type="ARBA" id="ARBA00008948"/>
    </source>
</evidence>
<keyword evidence="4" id="KW-1185">Reference proteome</keyword>
<evidence type="ECO:0000256" key="2">
    <source>
        <dbReference type="SAM" id="MobiDB-lite"/>
    </source>
</evidence>
<organism evidence="3 4">
    <name type="scientific">Clavelina lepadiformis</name>
    <name type="common">Light-bulb sea squirt</name>
    <name type="synonym">Ascidia lepadiformis</name>
    <dbReference type="NCBI Taxonomy" id="159417"/>
    <lineage>
        <taxon>Eukaryota</taxon>
        <taxon>Metazoa</taxon>
        <taxon>Chordata</taxon>
        <taxon>Tunicata</taxon>
        <taxon>Ascidiacea</taxon>
        <taxon>Aplousobranchia</taxon>
        <taxon>Clavelinidae</taxon>
        <taxon>Clavelina</taxon>
    </lineage>
</organism>
<name>A0ABP0GIB5_CLALP</name>
<comment type="caution">
    <text evidence="3">The sequence shown here is derived from an EMBL/GenBank/DDBJ whole genome shotgun (WGS) entry which is preliminary data.</text>
</comment>
<dbReference type="InterPro" id="IPR013865">
    <property type="entry name" value="FAM32A"/>
</dbReference>
<gene>
    <name evidence="3" type="ORF">CVLEPA_LOCUS23822</name>
</gene>
<evidence type="ECO:0000313" key="4">
    <source>
        <dbReference type="Proteomes" id="UP001642483"/>
    </source>
</evidence>
<comment type="similarity">
    <text evidence="1">Belongs to the FAM32 family.</text>
</comment>